<gene>
    <name evidence="1" type="ORF">NA56DRAFT_708034</name>
</gene>
<protein>
    <submittedName>
        <fullName evidence="1">Uncharacterized protein</fullName>
    </submittedName>
</protein>
<proteinExistence type="predicted"/>
<sequence length="319" mass="35736">MKLPDGSRTVARVSAACIVDFQNRIKLGFKNDGQTWVVNIGIEAKFPEADIQKGFVAVHARNGTLKNILVAGPFGASEYLFQQIKLQFPSEAQSMIIRPMETQGLLAKGALAAGIEEYRSIKATTPAEPPAPGPGLASPLFYLTESFMLQIPDESNSTFHEWSRSCRGCHEPDGKDRIHDTSVAFLASGQRVNHFERIRFPVVQFFAPGHPMTFSHRISASRAQMRFGDRYHDSNSFTPHPALRVNLQHKKIEQFRKFRMNSIMGGITYMAEYEIVIEEEFPGRSPPILVLRAGFADRGRSNLIGAVPLTYKYKISVRH</sequence>
<organism evidence="1 2">
    <name type="scientific">Hyaloscypha hepaticicola</name>
    <dbReference type="NCBI Taxonomy" id="2082293"/>
    <lineage>
        <taxon>Eukaryota</taxon>
        <taxon>Fungi</taxon>
        <taxon>Dikarya</taxon>
        <taxon>Ascomycota</taxon>
        <taxon>Pezizomycotina</taxon>
        <taxon>Leotiomycetes</taxon>
        <taxon>Helotiales</taxon>
        <taxon>Hyaloscyphaceae</taxon>
        <taxon>Hyaloscypha</taxon>
    </lineage>
</organism>
<keyword evidence="2" id="KW-1185">Reference proteome</keyword>
<dbReference type="AlphaFoldDB" id="A0A2J6PT20"/>
<evidence type="ECO:0000313" key="1">
    <source>
        <dbReference type="EMBL" id="PMD17154.1"/>
    </source>
</evidence>
<reference evidence="1 2" key="1">
    <citation type="submission" date="2016-05" db="EMBL/GenBank/DDBJ databases">
        <title>A degradative enzymes factory behind the ericoid mycorrhizal symbiosis.</title>
        <authorList>
            <consortium name="DOE Joint Genome Institute"/>
            <person name="Martino E."/>
            <person name="Morin E."/>
            <person name="Grelet G."/>
            <person name="Kuo A."/>
            <person name="Kohler A."/>
            <person name="Daghino S."/>
            <person name="Barry K."/>
            <person name="Choi C."/>
            <person name="Cichocki N."/>
            <person name="Clum A."/>
            <person name="Copeland A."/>
            <person name="Hainaut M."/>
            <person name="Haridas S."/>
            <person name="Labutti K."/>
            <person name="Lindquist E."/>
            <person name="Lipzen A."/>
            <person name="Khouja H.-R."/>
            <person name="Murat C."/>
            <person name="Ohm R."/>
            <person name="Olson A."/>
            <person name="Spatafora J."/>
            <person name="Veneault-Fourrey C."/>
            <person name="Henrissat B."/>
            <person name="Grigoriev I."/>
            <person name="Martin F."/>
            <person name="Perotto S."/>
        </authorList>
    </citation>
    <scope>NUCLEOTIDE SEQUENCE [LARGE SCALE GENOMIC DNA]</scope>
    <source>
        <strain evidence="1 2">UAMH 7357</strain>
    </source>
</reference>
<dbReference type="EMBL" id="KZ613501">
    <property type="protein sequence ID" value="PMD17154.1"/>
    <property type="molecule type" value="Genomic_DNA"/>
</dbReference>
<accession>A0A2J6PT20</accession>
<name>A0A2J6PT20_9HELO</name>
<dbReference type="OrthoDB" id="2963168at2759"/>
<dbReference type="Proteomes" id="UP000235672">
    <property type="component" value="Unassembled WGS sequence"/>
</dbReference>
<evidence type="ECO:0000313" key="2">
    <source>
        <dbReference type="Proteomes" id="UP000235672"/>
    </source>
</evidence>
<dbReference type="STRING" id="1745343.A0A2J6PT20"/>